<comment type="caution">
    <text evidence="3">Lacks conserved residue(s) required for the propagation of feature annotation.</text>
</comment>
<reference evidence="6 7" key="1">
    <citation type="submission" date="2017-02" db="EMBL/GenBank/DDBJ databases">
        <authorList>
            <person name="Peterson S.W."/>
        </authorList>
    </citation>
    <scope>NUCLEOTIDE SEQUENCE [LARGE SCALE GENOMIC DNA]</scope>
    <source>
        <strain evidence="6 7">DSM 16080</strain>
    </source>
</reference>
<name>A0A1T4XUF3_9BACT</name>
<keyword evidence="7" id="KW-1185">Reference proteome</keyword>
<dbReference type="Proteomes" id="UP000190027">
    <property type="component" value="Unassembled WGS sequence"/>
</dbReference>
<feature type="domain" description="Response regulatory" evidence="5">
    <location>
        <begin position="20"/>
        <end position="142"/>
    </location>
</feature>
<gene>
    <name evidence="6" type="ORF">SAMN02745704_02470</name>
</gene>
<protein>
    <submittedName>
        <fullName evidence="6">Tetratricopeptide repeat-containing protein</fullName>
    </submittedName>
</protein>
<evidence type="ECO:0000313" key="6">
    <source>
        <dbReference type="EMBL" id="SKA93170.1"/>
    </source>
</evidence>
<dbReference type="SMART" id="SM00028">
    <property type="entry name" value="TPR"/>
    <property type="match status" value="5"/>
</dbReference>
<dbReference type="EMBL" id="FUYC01000017">
    <property type="protein sequence ID" value="SKA93170.1"/>
    <property type="molecule type" value="Genomic_DNA"/>
</dbReference>
<dbReference type="SUPFAM" id="SSF48452">
    <property type="entry name" value="TPR-like"/>
    <property type="match status" value="1"/>
</dbReference>
<dbReference type="Pfam" id="PF13414">
    <property type="entry name" value="TPR_11"/>
    <property type="match status" value="1"/>
</dbReference>
<dbReference type="InterPro" id="IPR019734">
    <property type="entry name" value="TPR_rpt"/>
</dbReference>
<keyword evidence="1" id="KW-0677">Repeat</keyword>
<dbReference type="OrthoDB" id="5469194at2"/>
<evidence type="ECO:0000256" key="2">
    <source>
        <dbReference type="ARBA" id="ARBA00022803"/>
    </source>
</evidence>
<evidence type="ECO:0000256" key="3">
    <source>
        <dbReference type="PROSITE-ProRule" id="PRU00169"/>
    </source>
</evidence>
<feature type="repeat" description="TPR" evidence="4">
    <location>
        <begin position="326"/>
        <end position="359"/>
    </location>
</feature>
<sequence length="446" mass="49927">MNTARYDNIVLEFLEKPNSVVLIVSDDELFKKMLRATLGKTLGVKADILETYDSTLSVASPLKKHLENGHPVILFLEGLLNGKLTTDFITSLKAQSPEAKVIALVGEGRREDVAYLYEVGANNVIAKPASVNNIIQKMAFTIRPQGKLTEIVHLTKRLLAARQYEKVLPLCEKILRIKPDSPTALMLKGDAFQGLGKRERAEQAYLEAHENAKLFIEPLKRLAAFYKGVDGNLYLEYMKRLDRLSPLHAERKRDIGEAHLDKGDMSTAEKYFDQAITCATREASSIIENMAESIAQKVQGRSPHLAEKYLAKMLDSKKGNLTRADLVTFNRLGIALKLQGKWEAAIENYQKALEIAPDDEGLHYNIGVAYFEGGRIQEAVRSFGKALQLNDSFHKGNERVCLNLANAFFRAGSMPRTERFLRDALEANPNSGPARQLLKSVQQRMK</sequence>
<dbReference type="AlphaFoldDB" id="A0A1T4XUF3"/>
<evidence type="ECO:0000256" key="4">
    <source>
        <dbReference type="PROSITE-ProRule" id="PRU00339"/>
    </source>
</evidence>
<dbReference type="GO" id="GO:0000160">
    <property type="term" value="P:phosphorelay signal transduction system"/>
    <property type="evidence" value="ECO:0007669"/>
    <property type="project" value="InterPro"/>
</dbReference>
<dbReference type="InterPro" id="IPR001789">
    <property type="entry name" value="Sig_transdc_resp-reg_receiver"/>
</dbReference>
<dbReference type="PROSITE" id="PS50005">
    <property type="entry name" value="TPR"/>
    <property type="match status" value="2"/>
</dbReference>
<dbReference type="PROSITE" id="PS50293">
    <property type="entry name" value="TPR_REGION"/>
    <property type="match status" value="1"/>
</dbReference>
<organism evidence="6 7">
    <name type="scientific">Paucidesulfovibrio gracilis DSM 16080</name>
    <dbReference type="NCBI Taxonomy" id="1121449"/>
    <lineage>
        <taxon>Bacteria</taxon>
        <taxon>Pseudomonadati</taxon>
        <taxon>Thermodesulfobacteriota</taxon>
        <taxon>Desulfovibrionia</taxon>
        <taxon>Desulfovibrionales</taxon>
        <taxon>Desulfovibrionaceae</taxon>
        <taxon>Paucidesulfovibrio</taxon>
    </lineage>
</organism>
<dbReference type="PROSITE" id="PS50110">
    <property type="entry name" value="RESPONSE_REGULATORY"/>
    <property type="match status" value="1"/>
</dbReference>
<dbReference type="PANTHER" id="PTHR45586">
    <property type="entry name" value="TPR REPEAT-CONTAINING PROTEIN PA4667"/>
    <property type="match status" value="1"/>
</dbReference>
<dbReference type="PANTHER" id="PTHR45586:SF1">
    <property type="entry name" value="LIPOPOLYSACCHARIDE ASSEMBLY PROTEIN B"/>
    <property type="match status" value="1"/>
</dbReference>
<dbReference type="Gene3D" id="1.25.40.10">
    <property type="entry name" value="Tetratricopeptide repeat domain"/>
    <property type="match status" value="2"/>
</dbReference>
<evidence type="ECO:0000313" key="7">
    <source>
        <dbReference type="Proteomes" id="UP000190027"/>
    </source>
</evidence>
<dbReference type="STRING" id="1121449.SAMN02745704_02470"/>
<dbReference type="RefSeq" id="WP_078718011.1">
    <property type="nucleotide sequence ID" value="NZ_FUYC01000017.1"/>
</dbReference>
<accession>A0A1T4XUF3</accession>
<proteinExistence type="predicted"/>
<dbReference type="Gene3D" id="3.40.50.2300">
    <property type="match status" value="1"/>
</dbReference>
<keyword evidence="2 4" id="KW-0802">TPR repeat</keyword>
<dbReference type="InterPro" id="IPR011990">
    <property type="entry name" value="TPR-like_helical_dom_sf"/>
</dbReference>
<evidence type="ECO:0000259" key="5">
    <source>
        <dbReference type="PROSITE" id="PS50110"/>
    </source>
</evidence>
<dbReference type="InterPro" id="IPR011006">
    <property type="entry name" value="CheY-like_superfamily"/>
</dbReference>
<feature type="repeat" description="TPR" evidence="4">
    <location>
        <begin position="360"/>
        <end position="393"/>
    </location>
</feature>
<dbReference type="InterPro" id="IPR051012">
    <property type="entry name" value="CellSynth/LPSAsmb/PSIAsmb"/>
</dbReference>
<evidence type="ECO:0000256" key="1">
    <source>
        <dbReference type="ARBA" id="ARBA00022737"/>
    </source>
</evidence>
<dbReference type="SUPFAM" id="SSF52172">
    <property type="entry name" value="CheY-like"/>
    <property type="match status" value="1"/>
</dbReference>